<reference evidence="1 2" key="1">
    <citation type="journal article" date="2024" name="J Genomics">
        <title>Draft genome sequencing and assembly of Favolaschia claudopus CIRM-BRFM 2984 isolated from oak limbs.</title>
        <authorList>
            <person name="Navarro D."/>
            <person name="Drula E."/>
            <person name="Chaduli D."/>
            <person name="Cazenave R."/>
            <person name="Ahrendt S."/>
            <person name="Wang J."/>
            <person name="Lipzen A."/>
            <person name="Daum C."/>
            <person name="Barry K."/>
            <person name="Grigoriev I.V."/>
            <person name="Favel A."/>
            <person name="Rosso M.N."/>
            <person name="Martin F."/>
        </authorList>
    </citation>
    <scope>NUCLEOTIDE SEQUENCE [LARGE SCALE GENOMIC DNA]</scope>
    <source>
        <strain evidence="1 2">CIRM-BRFM 2984</strain>
    </source>
</reference>
<protein>
    <submittedName>
        <fullName evidence="1">Uncharacterized protein</fullName>
    </submittedName>
</protein>
<comment type="caution">
    <text evidence="1">The sequence shown here is derived from an EMBL/GenBank/DDBJ whole genome shotgun (WGS) entry which is preliminary data.</text>
</comment>
<accession>A0AAW0A9T9</accession>
<sequence length="170" mass="20166">MPRYYGSFPRKTKHLHCFSNKLNEQTLGHVKELLHVNPMYRAAGGYRGYLDAGSGQQQKRAYAANYVRHKFVSPAEVYLRYTDEDGQRKYVRDNSLNERDGRGRRSFWREVDKVFEKRIEMFGAGWESKDWTELLDDIMDEDSEREPPPYLPPLFTTVPLMMKLFYILNK</sequence>
<evidence type="ECO:0000313" key="1">
    <source>
        <dbReference type="EMBL" id="KAK7005949.1"/>
    </source>
</evidence>
<evidence type="ECO:0000313" key="2">
    <source>
        <dbReference type="Proteomes" id="UP001362999"/>
    </source>
</evidence>
<proteinExistence type="predicted"/>
<dbReference type="AlphaFoldDB" id="A0AAW0A9T9"/>
<keyword evidence="2" id="KW-1185">Reference proteome</keyword>
<dbReference type="Proteomes" id="UP001362999">
    <property type="component" value="Unassembled WGS sequence"/>
</dbReference>
<name>A0AAW0A9T9_9AGAR</name>
<gene>
    <name evidence="1" type="ORF">R3P38DRAFT_2794479</name>
</gene>
<dbReference type="EMBL" id="JAWWNJ010000077">
    <property type="protein sequence ID" value="KAK7005949.1"/>
    <property type="molecule type" value="Genomic_DNA"/>
</dbReference>
<organism evidence="1 2">
    <name type="scientific">Favolaschia claudopus</name>
    <dbReference type="NCBI Taxonomy" id="2862362"/>
    <lineage>
        <taxon>Eukaryota</taxon>
        <taxon>Fungi</taxon>
        <taxon>Dikarya</taxon>
        <taxon>Basidiomycota</taxon>
        <taxon>Agaricomycotina</taxon>
        <taxon>Agaricomycetes</taxon>
        <taxon>Agaricomycetidae</taxon>
        <taxon>Agaricales</taxon>
        <taxon>Marasmiineae</taxon>
        <taxon>Mycenaceae</taxon>
        <taxon>Favolaschia</taxon>
    </lineage>
</organism>